<feature type="active site" description="Proton acceptor" evidence="7">
    <location>
        <position position="241"/>
    </location>
</feature>
<dbReference type="InterPro" id="IPR018357">
    <property type="entry name" value="Hexapep_transf_CS"/>
</dbReference>
<evidence type="ECO:0000259" key="9">
    <source>
        <dbReference type="Pfam" id="PF04613"/>
    </source>
</evidence>
<dbReference type="NCBIfam" id="TIGR01853">
    <property type="entry name" value="lipid_A_lpxD"/>
    <property type="match status" value="1"/>
</dbReference>
<dbReference type="Gene3D" id="2.160.10.10">
    <property type="entry name" value="Hexapeptide repeat proteins"/>
    <property type="match status" value="1"/>
</dbReference>
<accession>A0A7Y2EBW2</accession>
<evidence type="ECO:0000256" key="5">
    <source>
        <dbReference type="ARBA" id="ARBA00023098"/>
    </source>
</evidence>
<dbReference type="PANTHER" id="PTHR43378:SF2">
    <property type="entry name" value="UDP-3-O-ACYLGLUCOSAMINE N-ACYLTRANSFERASE 1, MITOCHONDRIAL-RELATED"/>
    <property type="match status" value="1"/>
</dbReference>
<reference evidence="10 11" key="1">
    <citation type="submission" date="2020-03" db="EMBL/GenBank/DDBJ databases">
        <title>Metabolic flexibility allows generalist bacteria to become dominant in a frequently disturbed ecosystem.</title>
        <authorList>
            <person name="Chen Y.-J."/>
            <person name="Leung P.M."/>
            <person name="Bay S.K."/>
            <person name="Hugenholtz P."/>
            <person name="Kessler A.J."/>
            <person name="Shelley G."/>
            <person name="Waite D.W."/>
            <person name="Cook P.L."/>
            <person name="Greening C."/>
        </authorList>
    </citation>
    <scope>NUCLEOTIDE SEQUENCE [LARGE SCALE GENOMIC DNA]</scope>
    <source>
        <strain evidence="10">SS_bin_28</strain>
    </source>
</reference>
<keyword evidence="3 7" id="KW-0808">Transferase</keyword>
<comment type="subunit">
    <text evidence="7">Homotrimer.</text>
</comment>
<dbReference type="InterPro" id="IPR011004">
    <property type="entry name" value="Trimer_LpxA-like_sf"/>
</dbReference>
<dbReference type="SUPFAM" id="SSF51161">
    <property type="entry name" value="Trimeric LpxA-like enzymes"/>
    <property type="match status" value="1"/>
</dbReference>
<sequence>MAKPKTLGYLAERLRATLDGDPDYQITGVAGLEEARPGDVSFLASPKYEFLIDSCEASALVVPKGYSGSFTGAKLHVDDPYTAFCHVIVEFRGEANRRSPGRHPTSVIDPDAQVGENLSAGPYVVVEAGAVLGDDVVLWPGVFVGRRAKVGSGSLLYPGVQILNDCEIGDRNIVHGGAVIGSDGFGYVSSAEGHEKIPHVGNVTIGDDVEIGANVTIDRGTLGSTRIGNGVKIDNLVHVAHNVVVGDHSLLVAQVGISGSSTLGDWVTVGGQAGMAGHLQVGNHSRIAARAGLTKSIPADTTVSGFPAIPHEESKRVMASWRRLPDLLTKIRDLEKRLRDLEHDLEDAKVGKK</sequence>
<keyword evidence="5 7" id="KW-0443">Lipid metabolism</keyword>
<dbReference type="PANTHER" id="PTHR43378">
    <property type="entry name" value="UDP-3-O-ACYLGLUCOSAMINE N-ACYLTRANSFERASE"/>
    <property type="match status" value="1"/>
</dbReference>
<evidence type="ECO:0000256" key="8">
    <source>
        <dbReference type="SAM" id="Coils"/>
    </source>
</evidence>
<feature type="domain" description="UDP-3-O-[3-hydroxymyristoyl] glucosamine N-acyltransferase non-repeat region" evidence="9">
    <location>
        <begin position="23"/>
        <end position="88"/>
    </location>
</feature>
<evidence type="ECO:0000256" key="3">
    <source>
        <dbReference type="ARBA" id="ARBA00022679"/>
    </source>
</evidence>
<comment type="function">
    <text evidence="7">Catalyzes the N-acylation of UDP-3-O-acylglucosamine using 3-hydroxyacyl-ACP as the acyl donor. Is involved in the biosynthesis of lipid A, a phosphorylated glycolipid that anchors the lipopolysaccharide to the outer membrane of the cell.</text>
</comment>
<comment type="similarity">
    <text evidence="7">Belongs to the transferase hexapeptide repeat family. LpxD subfamily.</text>
</comment>
<organism evidence="10 11">
    <name type="scientific">Eiseniibacteriota bacterium</name>
    <dbReference type="NCBI Taxonomy" id="2212470"/>
    <lineage>
        <taxon>Bacteria</taxon>
        <taxon>Candidatus Eiseniibacteriota</taxon>
    </lineage>
</organism>
<dbReference type="HAMAP" id="MF_00523">
    <property type="entry name" value="LpxD"/>
    <property type="match status" value="1"/>
</dbReference>
<evidence type="ECO:0000256" key="2">
    <source>
        <dbReference type="ARBA" id="ARBA00022556"/>
    </source>
</evidence>
<comment type="pathway">
    <text evidence="7">Bacterial outer membrane biogenesis; LPS lipid A biosynthesis.</text>
</comment>
<dbReference type="Pfam" id="PF04613">
    <property type="entry name" value="LpxD"/>
    <property type="match status" value="1"/>
</dbReference>
<dbReference type="InterPro" id="IPR007691">
    <property type="entry name" value="LpxD"/>
</dbReference>
<dbReference type="EMBL" id="JABDJR010000034">
    <property type="protein sequence ID" value="NNF05323.1"/>
    <property type="molecule type" value="Genomic_DNA"/>
</dbReference>
<dbReference type="GO" id="GO:0009245">
    <property type="term" value="P:lipid A biosynthetic process"/>
    <property type="evidence" value="ECO:0007669"/>
    <property type="project" value="UniProtKB-UniRule"/>
</dbReference>
<evidence type="ECO:0000256" key="6">
    <source>
        <dbReference type="ARBA" id="ARBA00023315"/>
    </source>
</evidence>
<evidence type="ECO:0000256" key="4">
    <source>
        <dbReference type="ARBA" id="ARBA00022737"/>
    </source>
</evidence>
<keyword evidence="6 7" id="KW-0012">Acyltransferase</keyword>
<dbReference type="Proteomes" id="UP000547674">
    <property type="component" value="Unassembled WGS sequence"/>
</dbReference>
<dbReference type="PROSITE" id="PS00101">
    <property type="entry name" value="HEXAPEP_TRANSFERASES"/>
    <property type="match status" value="1"/>
</dbReference>
<keyword evidence="8" id="KW-0175">Coiled coil</keyword>
<dbReference type="InterPro" id="IPR020573">
    <property type="entry name" value="UDP_GlcNAc_AcTrfase_non-rep"/>
</dbReference>
<comment type="catalytic activity">
    <reaction evidence="7">
        <text>a UDP-3-O-[(3R)-3-hydroxyacyl]-alpha-D-glucosamine + a (3R)-hydroxyacyl-[ACP] = a UDP-2-N,3-O-bis[(3R)-3-hydroxyacyl]-alpha-D-glucosamine + holo-[ACP] + H(+)</text>
        <dbReference type="Rhea" id="RHEA:53836"/>
        <dbReference type="Rhea" id="RHEA-COMP:9685"/>
        <dbReference type="Rhea" id="RHEA-COMP:9945"/>
        <dbReference type="ChEBI" id="CHEBI:15378"/>
        <dbReference type="ChEBI" id="CHEBI:64479"/>
        <dbReference type="ChEBI" id="CHEBI:78827"/>
        <dbReference type="ChEBI" id="CHEBI:137740"/>
        <dbReference type="ChEBI" id="CHEBI:137748"/>
        <dbReference type="EC" id="2.3.1.191"/>
    </reaction>
</comment>
<name>A0A7Y2EBW2_UNCEI</name>
<gene>
    <name evidence="7 10" type="primary">lpxD</name>
    <name evidence="10" type="ORF">HKN21_01050</name>
</gene>
<keyword evidence="4 7" id="KW-0677">Repeat</keyword>
<dbReference type="InterPro" id="IPR001451">
    <property type="entry name" value="Hexapep"/>
</dbReference>
<proteinExistence type="inferred from homology"/>
<dbReference type="CDD" id="cd03352">
    <property type="entry name" value="LbH_LpxD"/>
    <property type="match status" value="1"/>
</dbReference>
<evidence type="ECO:0000256" key="1">
    <source>
        <dbReference type="ARBA" id="ARBA00022516"/>
    </source>
</evidence>
<dbReference type="EC" id="2.3.1.191" evidence="7"/>
<dbReference type="NCBIfam" id="NF002060">
    <property type="entry name" value="PRK00892.1"/>
    <property type="match status" value="1"/>
</dbReference>
<dbReference type="GO" id="GO:0016410">
    <property type="term" value="F:N-acyltransferase activity"/>
    <property type="evidence" value="ECO:0007669"/>
    <property type="project" value="InterPro"/>
</dbReference>
<keyword evidence="1 7" id="KW-0444">Lipid biosynthesis</keyword>
<dbReference type="AlphaFoldDB" id="A0A7Y2EBW2"/>
<evidence type="ECO:0000313" key="10">
    <source>
        <dbReference type="EMBL" id="NNF05323.1"/>
    </source>
</evidence>
<feature type="coiled-coil region" evidence="8">
    <location>
        <begin position="324"/>
        <end position="351"/>
    </location>
</feature>
<dbReference type="GO" id="GO:0016020">
    <property type="term" value="C:membrane"/>
    <property type="evidence" value="ECO:0007669"/>
    <property type="project" value="GOC"/>
</dbReference>
<dbReference type="Gene3D" id="3.40.1390.10">
    <property type="entry name" value="MurE/MurF, N-terminal domain"/>
    <property type="match status" value="1"/>
</dbReference>
<comment type="caution">
    <text evidence="10">The sequence shown here is derived from an EMBL/GenBank/DDBJ whole genome shotgun (WGS) entry which is preliminary data.</text>
</comment>
<dbReference type="GO" id="GO:0103118">
    <property type="term" value="F:UDP-3-O-[(3R)-3-hydroxyacyl]-glucosamine N-acyltransferase activity"/>
    <property type="evidence" value="ECO:0007669"/>
    <property type="project" value="UniProtKB-EC"/>
</dbReference>
<evidence type="ECO:0000256" key="7">
    <source>
        <dbReference type="HAMAP-Rule" id="MF_00523"/>
    </source>
</evidence>
<dbReference type="Pfam" id="PF00132">
    <property type="entry name" value="Hexapep"/>
    <property type="match status" value="3"/>
</dbReference>
<dbReference type="UniPathway" id="UPA00973"/>
<protein>
    <recommendedName>
        <fullName evidence="7">UDP-3-O-acylglucosamine N-acyltransferase</fullName>
        <ecNumber evidence="7">2.3.1.191</ecNumber>
    </recommendedName>
</protein>
<keyword evidence="2 7" id="KW-0441">Lipid A biosynthesis</keyword>
<evidence type="ECO:0000313" key="11">
    <source>
        <dbReference type="Proteomes" id="UP000547674"/>
    </source>
</evidence>